<reference evidence="1 2" key="1">
    <citation type="submission" date="2018-05" db="EMBL/GenBank/DDBJ databases">
        <title>Genomic Encyclopedia of Type Strains, Phase IV (KMG-IV): sequencing the most valuable type-strain genomes for metagenomic binning, comparative biology and taxonomic classification.</title>
        <authorList>
            <person name="Goeker M."/>
        </authorList>
    </citation>
    <scope>NUCLEOTIDE SEQUENCE [LARGE SCALE GENOMIC DNA]</scope>
    <source>
        <strain evidence="1 2">DSM 29661</strain>
    </source>
</reference>
<gene>
    <name evidence="1" type="ORF">DFR34_10838</name>
</gene>
<dbReference type="EMBL" id="QJKI01000008">
    <property type="protein sequence ID" value="PXX79148.1"/>
    <property type="molecule type" value="Genomic_DNA"/>
</dbReference>
<sequence>MSDTNARIVALATRLGVDIKSLRDALAALPAVQSLINDLAAVDSTDKTYSVAKIQTLLAAAIAQARSEATDDALSAIRDGAPQALDTLNELVTRINDDRDAFDVVAQLANGSVRFDEPQTLTAAQQAQARANIGLADVDFEAAYIAARDAA</sequence>
<protein>
    <submittedName>
        <fullName evidence="1">Uncharacterized protein</fullName>
    </submittedName>
</protein>
<evidence type="ECO:0000313" key="1">
    <source>
        <dbReference type="EMBL" id="PXX79148.1"/>
    </source>
</evidence>
<dbReference type="Proteomes" id="UP000247555">
    <property type="component" value="Unassembled WGS sequence"/>
</dbReference>
<dbReference type="RefSeq" id="WP_146215083.1">
    <property type="nucleotide sequence ID" value="NZ_QJKI01000008.1"/>
</dbReference>
<keyword evidence="2" id="KW-1185">Reference proteome</keyword>
<comment type="caution">
    <text evidence="1">The sequence shown here is derived from an EMBL/GenBank/DDBJ whole genome shotgun (WGS) entry which is preliminary data.</text>
</comment>
<name>A0A318KQT9_9NEIS</name>
<evidence type="ECO:0000313" key="2">
    <source>
        <dbReference type="Proteomes" id="UP000247555"/>
    </source>
</evidence>
<accession>A0A318KQT9</accession>
<organism evidence="1 2">
    <name type="scientific">Rivihabitans pingtungensis</name>
    <dbReference type="NCBI Taxonomy" id="1054498"/>
    <lineage>
        <taxon>Bacteria</taxon>
        <taxon>Pseudomonadati</taxon>
        <taxon>Pseudomonadota</taxon>
        <taxon>Betaproteobacteria</taxon>
        <taxon>Neisseriales</taxon>
        <taxon>Aquaspirillaceae</taxon>
        <taxon>Rivihabitans</taxon>
    </lineage>
</organism>
<proteinExistence type="predicted"/>
<dbReference type="AlphaFoldDB" id="A0A318KQT9"/>